<dbReference type="PANTHER" id="PTHR10083">
    <property type="entry name" value="KUNITZ-TYPE PROTEASE INHIBITOR-RELATED"/>
    <property type="match status" value="1"/>
</dbReference>
<evidence type="ECO:0000313" key="6">
    <source>
        <dbReference type="EMBL" id="CAG7817402.1"/>
    </source>
</evidence>
<dbReference type="PROSITE" id="PS50279">
    <property type="entry name" value="BPTI_KUNITZ_2"/>
    <property type="match status" value="1"/>
</dbReference>
<dbReference type="InterPro" id="IPR020901">
    <property type="entry name" value="Prtase_inh_Kunz-CS"/>
</dbReference>
<keyword evidence="7" id="KW-1185">Reference proteome</keyword>
<dbReference type="GO" id="GO:0004867">
    <property type="term" value="F:serine-type endopeptidase inhibitor activity"/>
    <property type="evidence" value="ECO:0007669"/>
    <property type="project" value="UniProtKB-KW"/>
</dbReference>
<dbReference type="AlphaFoldDB" id="A0A8J2KJ66"/>
<evidence type="ECO:0000259" key="5">
    <source>
        <dbReference type="PROSITE" id="PS50279"/>
    </source>
</evidence>
<keyword evidence="3" id="KW-1015">Disulfide bond</keyword>
<dbReference type="SMART" id="SM00131">
    <property type="entry name" value="KU"/>
    <property type="match status" value="1"/>
</dbReference>
<dbReference type="OrthoDB" id="4473401at2759"/>
<dbReference type="PANTHER" id="PTHR10083:SF374">
    <property type="entry name" value="BPTI_KUNITZ INHIBITOR DOMAIN-CONTAINING PROTEIN"/>
    <property type="match status" value="1"/>
</dbReference>
<gene>
    <name evidence="6" type="ORF">AFUS01_LOCUS27974</name>
</gene>
<name>A0A8J2KJ66_9HEXA</name>
<evidence type="ECO:0000256" key="1">
    <source>
        <dbReference type="ARBA" id="ARBA00022690"/>
    </source>
</evidence>
<dbReference type="EMBL" id="CAJVCH010393165">
    <property type="protein sequence ID" value="CAG7817402.1"/>
    <property type="molecule type" value="Genomic_DNA"/>
</dbReference>
<dbReference type="InterPro" id="IPR050098">
    <property type="entry name" value="TFPI/VKTCI-like"/>
</dbReference>
<dbReference type="InterPro" id="IPR002223">
    <property type="entry name" value="Kunitz_BPTI"/>
</dbReference>
<feature type="signal peptide" evidence="4">
    <location>
        <begin position="1"/>
        <end position="18"/>
    </location>
</feature>
<evidence type="ECO:0000313" key="7">
    <source>
        <dbReference type="Proteomes" id="UP000708208"/>
    </source>
</evidence>
<organism evidence="6 7">
    <name type="scientific">Allacma fusca</name>
    <dbReference type="NCBI Taxonomy" id="39272"/>
    <lineage>
        <taxon>Eukaryota</taxon>
        <taxon>Metazoa</taxon>
        <taxon>Ecdysozoa</taxon>
        <taxon>Arthropoda</taxon>
        <taxon>Hexapoda</taxon>
        <taxon>Collembola</taxon>
        <taxon>Symphypleona</taxon>
        <taxon>Sminthuridae</taxon>
        <taxon>Allacma</taxon>
    </lineage>
</organism>
<sequence length="105" mass="12027">MKLQIAFVLALFCTSGFANYDYPERQIGDCFLPKKIGPCRAMIPAFYFDKMLGTCKYFSYGGCQGNANNFDTREECEELCGKNSGRPLNRISKLWSPTDTFYTNW</sequence>
<evidence type="ECO:0000256" key="2">
    <source>
        <dbReference type="ARBA" id="ARBA00022900"/>
    </source>
</evidence>
<keyword evidence="1" id="KW-0646">Protease inhibitor</keyword>
<evidence type="ECO:0000256" key="3">
    <source>
        <dbReference type="ARBA" id="ARBA00023157"/>
    </source>
</evidence>
<dbReference type="PROSITE" id="PS00280">
    <property type="entry name" value="BPTI_KUNITZ_1"/>
    <property type="match status" value="1"/>
</dbReference>
<accession>A0A8J2KJ66</accession>
<dbReference type="CDD" id="cd00109">
    <property type="entry name" value="Kunitz-type"/>
    <property type="match status" value="1"/>
</dbReference>
<feature type="domain" description="BPTI/Kunitz inhibitor" evidence="5">
    <location>
        <begin position="30"/>
        <end position="80"/>
    </location>
</feature>
<protein>
    <recommendedName>
        <fullName evidence="5">BPTI/Kunitz inhibitor domain-containing protein</fullName>
    </recommendedName>
</protein>
<proteinExistence type="predicted"/>
<feature type="chain" id="PRO_5035185321" description="BPTI/Kunitz inhibitor domain-containing protein" evidence="4">
    <location>
        <begin position="19"/>
        <end position="105"/>
    </location>
</feature>
<reference evidence="6" key="1">
    <citation type="submission" date="2021-06" db="EMBL/GenBank/DDBJ databases">
        <authorList>
            <person name="Hodson N. C."/>
            <person name="Mongue J. A."/>
            <person name="Jaron S. K."/>
        </authorList>
    </citation>
    <scope>NUCLEOTIDE SEQUENCE</scope>
</reference>
<dbReference type="GO" id="GO:0005615">
    <property type="term" value="C:extracellular space"/>
    <property type="evidence" value="ECO:0007669"/>
    <property type="project" value="TreeGrafter"/>
</dbReference>
<dbReference type="Proteomes" id="UP000708208">
    <property type="component" value="Unassembled WGS sequence"/>
</dbReference>
<comment type="caution">
    <text evidence="6">The sequence shown here is derived from an EMBL/GenBank/DDBJ whole genome shotgun (WGS) entry which is preliminary data.</text>
</comment>
<evidence type="ECO:0000256" key="4">
    <source>
        <dbReference type="SAM" id="SignalP"/>
    </source>
</evidence>
<keyword evidence="4" id="KW-0732">Signal</keyword>
<dbReference type="FunFam" id="4.10.410.10:FF:000021">
    <property type="entry name" value="Serine protease inhibitor, putative"/>
    <property type="match status" value="1"/>
</dbReference>
<keyword evidence="2" id="KW-0722">Serine protease inhibitor</keyword>
<dbReference type="Pfam" id="PF00014">
    <property type="entry name" value="Kunitz_BPTI"/>
    <property type="match status" value="1"/>
</dbReference>